<dbReference type="EC" id="2.7.1.40" evidence="4"/>
<dbReference type="Proteomes" id="UP000465866">
    <property type="component" value="Chromosome"/>
</dbReference>
<dbReference type="RefSeq" id="WP_308207563.1">
    <property type="nucleotide sequence ID" value="NZ_AP022569.1"/>
</dbReference>
<dbReference type="InterPro" id="IPR001697">
    <property type="entry name" value="Pyr_Knase"/>
</dbReference>
<dbReference type="SUPFAM" id="SSF50800">
    <property type="entry name" value="PK beta-barrel domain-like"/>
    <property type="match status" value="1"/>
</dbReference>
<evidence type="ECO:0000256" key="11">
    <source>
        <dbReference type="ARBA" id="ARBA00023152"/>
    </source>
</evidence>
<dbReference type="InterPro" id="IPR015813">
    <property type="entry name" value="Pyrv/PenolPyrv_kinase-like_dom"/>
</dbReference>
<evidence type="ECO:0000256" key="5">
    <source>
        <dbReference type="ARBA" id="ARBA00022679"/>
    </source>
</evidence>
<comment type="similarity">
    <text evidence="3">Belongs to the pyruvate kinase family.</text>
</comment>
<dbReference type="InterPro" id="IPR015793">
    <property type="entry name" value="Pyrv_Knase_brl"/>
</dbReference>
<dbReference type="InterPro" id="IPR040442">
    <property type="entry name" value="Pyrv_kinase-like_dom_sf"/>
</dbReference>
<dbReference type="AlphaFoldDB" id="A0A7I7KTN1"/>
<gene>
    <name evidence="15" type="ORF">MCOO_11040</name>
</gene>
<feature type="region of interest" description="Disordered" evidence="13">
    <location>
        <begin position="1"/>
        <end position="22"/>
    </location>
</feature>
<protein>
    <recommendedName>
        <fullName evidence="4">pyruvate kinase</fullName>
        <ecNumber evidence="4">2.7.1.40</ecNumber>
    </recommendedName>
</protein>
<evidence type="ECO:0000256" key="9">
    <source>
        <dbReference type="ARBA" id="ARBA00022840"/>
    </source>
</evidence>
<evidence type="ECO:0000256" key="13">
    <source>
        <dbReference type="SAM" id="MobiDB-lite"/>
    </source>
</evidence>
<evidence type="ECO:0000256" key="2">
    <source>
        <dbReference type="ARBA" id="ARBA00004997"/>
    </source>
</evidence>
<feature type="domain" description="Pyruvate kinase barrel" evidence="14">
    <location>
        <begin position="371"/>
        <end position="590"/>
    </location>
</feature>
<accession>A0A7I7KTN1</accession>
<dbReference type="PANTHER" id="PTHR11817">
    <property type="entry name" value="PYRUVATE KINASE"/>
    <property type="match status" value="1"/>
</dbReference>
<keyword evidence="12 15" id="KW-0670">Pyruvate</keyword>
<comment type="cofactor">
    <cofactor evidence="1">
        <name>K(+)</name>
        <dbReference type="ChEBI" id="CHEBI:29103"/>
    </cofactor>
</comment>
<reference evidence="15 16" key="1">
    <citation type="journal article" date="2019" name="Emerg. Microbes Infect.">
        <title>Comprehensive subspecies identification of 175 nontuberculous mycobacteria species based on 7547 genomic profiles.</title>
        <authorList>
            <person name="Matsumoto Y."/>
            <person name="Kinjo T."/>
            <person name="Motooka D."/>
            <person name="Nabeya D."/>
            <person name="Jung N."/>
            <person name="Uechi K."/>
            <person name="Horii T."/>
            <person name="Iida T."/>
            <person name="Fujita J."/>
            <person name="Nakamura S."/>
        </authorList>
    </citation>
    <scope>NUCLEOTIDE SEQUENCE [LARGE SCALE GENOMIC DNA]</scope>
    <source>
        <strain evidence="15 16">JCM 12404</strain>
    </source>
</reference>
<dbReference type="InterPro" id="IPR011037">
    <property type="entry name" value="Pyrv_Knase-like_insert_dom_sf"/>
</dbReference>
<name>A0A7I7KTN1_9MYCO</name>
<dbReference type="Gene3D" id="2.40.33.10">
    <property type="entry name" value="PK beta-barrel domain-like"/>
    <property type="match status" value="2"/>
</dbReference>
<evidence type="ECO:0000256" key="12">
    <source>
        <dbReference type="ARBA" id="ARBA00023317"/>
    </source>
</evidence>
<keyword evidence="10" id="KW-0460">Magnesium</keyword>
<dbReference type="UniPathway" id="UPA00109">
    <property type="reaction ID" value="UER00188"/>
</dbReference>
<evidence type="ECO:0000256" key="6">
    <source>
        <dbReference type="ARBA" id="ARBA00022723"/>
    </source>
</evidence>
<evidence type="ECO:0000256" key="4">
    <source>
        <dbReference type="ARBA" id="ARBA00012142"/>
    </source>
</evidence>
<dbReference type="Gene3D" id="3.20.20.60">
    <property type="entry name" value="Phosphoenolpyruvate-binding domains"/>
    <property type="match status" value="2"/>
</dbReference>
<dbReference type="GO" id="GO:0000287">
    <property type="term" value="F:magnesium ion binding"/>
    <property type="evidence" value="ECO:0007669"/>
    <property type="project" value="InterPro"/>
</dbReference>
<dbReference type="EMBL" id="AP022569">
    <property type="protein sequence ID" value="BBX45089.1"/>
    <property type="molecule type" value="Genomic_DNA"/>
</dbReference>
<dbReference type="NCBIfam" id="NF011314">
    <property type="entry name" value="PRK14725.1"/>
    <property type="match status" value="1"/>
</dbReference>
<dbReference type="SUPFAM" id="SSF51621">
    <property type="entry name" value="Phosphoenolpyruvate/pyruvate domain"/>
    <property type="match status" value="1"/>
</dbReference>
<keyword evidence="6" id="KW-0479">Metal-binding</keyword>
<evidence type="ECO:0000256" key="3">
    <source>
        <dbReference type="ARBA" id="ARBA00008663"/>
    </source>
</evidence>
<sequence>MAAQPGLSDTDLTGPPRADPDAESELIRLQKDVEQLLAKLAEAESLWSPWLAAVAPANRSSALNLVRYWAIRQCDLRDLQERLAGFGLSSLGRAEAHVAAALLLVQAAIGAMLGTRWQRPQLTTVGIDEGCRLLSMRTQELLGPPPPGRSTRIMVTLPSEAATDAKLVATLVQRGMNVARINCAHDDAAAWRNMARNVRQAAAAHGRTCLIAMDLAGPKLRTGPLEPGPRVVKLRPTKDLLGRVSAPAHAWLTPAENPVPPPGRMVVIPVPENWLHRRRGGEELRFHDTRGSARRLILLDEGDAVSAGGLLAEVPKAAYVATGTVFHVAGADDPAAVGLLPTVQQSLRLHRGDLLALTRDCSAAPVDSGSRNGHQARIGCTLPEIFDHAQVGEIVLFDDGLIGGHITRASPDVLTIHIDHAADNGSRLHADRGINVPDTRLPIPALTKKDIADLRVVAELADLVELSFVREPSDVEQLLEEMERLDASHLGVVLKIETGEGFEHLPQLLLTVMRHPRAGVMIARGDLAVECGYDRLAELQEEILWLCESAHLPTIWATQVLEQLAKTGKPSRAEISDAAMSERAECVMLNKGPFIEDAVIALDDILRRMAGHLHKRSGLLRSLHSWQPSAKVNRPACD</sequence>
<evidence type="ECO:0000313" key="15">
    <source>
        <dbReference type="EMBL" id="BBX45089.1"/>
    </source>
</evidence>
<evidence type="ECO:0000256" key="1">
    <source>
        <dbReference type="ARBA" id="ARBA00001958"/>
    </source>
</evidence>
<dbReference type="Pfam" id="PF00224">
    <property type="entry name" value="PK"/>
    <property type="match status" value="2"/>
</dbReference>
<dbReference type="InterPro" id="IPR015806">
    <property type="entry name" value="Pyrv_Knase_insert_dom_sf"/>
</dbReference>
<evidence type="ECO:0000256" key="10">
    <source>
        <dbReference type="ARBA" id="ARBA00022842"/>
    </source>
</evidence>
<evidence type="ECO:0000256" key="7">
    <source>
        <dbReference type="ARBA" id="ARBA00022741"/>
    </source>
</evidence>
<dbReference type="GO" id="GO:0016301">
    <property type="term" value="F:kinase activity"/>
    <property type="evidence" value="ECO:0007669"/>
    <property type="project" value="UniProtKB-KW"/>
</dbReference>
<evidence type="ECO:0000259" key="14">
    <source>
        <dbReference type="Pfam" id="PF00224"/>
    </source>
</evidence>
<evidence type="ECO:0000313" key="16">
    <source>
        <dbReference type="Proteomes" id="UP000465866"/>
    </source>
</evidence>
<keyword evidence="5" id="KW-0808">Transferase</keyword>
<keyword evidence="16" id="KW-1185">Reference proteome</keyword>
<dbReference type="GO" id="GO:0030955">
    <property type="term" value="F:potassium ion binding"/>
    <property type="evidence" value="ECO:0007669"/>
    <property type="project" value="InterPro"/>
</dbReference>
<comment type="pathway">
    <text evidence="2">Carbohydrate degradation; glycolysis; pyruvate from D-glyceraldehyde 3-phosphate: step 5/5.</text>
</comment>
<organism evidence="15 16">
    <name type="scientific">Mycobacterium cookii</name>
    <dbReference type="NCBI Taxonomy" id="1775"/>
    <lineage>
        <taxon>Bacteria</taxon>
        <taxon>Bacillati</taxon>
        <taxon>Actinomycetota</taxon>
        <taxon>Actinomycetes</taxon>
        <taxon>Mycobacteriales</taxon>
        <taxon>Mycobacteriaceae</taxon>
        <taxon>Mycobacterium</taxon>
    </lineage>
</organism>
<keyword evidence="7" id="KW-0547">Nucleotide-binding</keyword>
<dbReference type="GO" id="GO:0005524">
    <property type="term" value="F:ATP binding"/>
    <property type="evidence" value="ECO:0007669"/>
    <property type="project" value="UniProtKB-KW"/>
</dbReference>
<keyword evidence="9" id="KW-0067">ATP-binding</keyword>
<dbReference type="KEGG" id="mcoo:MCOO_11040"/>
<dbReference type="GO" id="GO:0004743">
    <property type="term" value="F:pyruvate kinase activity"/>
    <property type="evidence" value="ECO:0007669"/>
    <property type="project" value="UniProtKB-EC"/>
</dbReference>
<keyword evidence="8 15" id="KW-0418">Kinase</keyword>
<evidence type="ECO:0000256" key="8">
    <source>
        <dbReference type="ARBA" id="ARBA00022777"/>
    </source>
</evidence>
<keyword evidence="11" id="KW-0324">Glycolysis</keyword>
<feature type="domain" description="Pyruvate kinase barrel" evidence="14">
    <location>
        <begin position="149"/>
        <end position="239"/>
    </location>
</feature>
<proteinExistence type="inferred from homology"/>